<feature type="DNA-binding region" description="H-T-H motif" evidence="5">
    <location>
        <begin position="39"/>
        <end position="58"/>
    </location>
</feature>
<proteinExistence type="predicted"/>
<gene>
    <name evidence="7" type="primary">kstR_2</name>
    <name evidence="7" type="ORF">NCTC13229_02570</name>
</gene>
<dbReference type="Proteomes" id="UP000251211">
    <property type="component" value="Unassembled WGS sequence"/>
</dbReference>
<comment type="caution">
    <text evidence="7">The sequence shown here is derived from an EMBL/GenBank/DDBJ whole genome shotgun (WGS) entry which is preliminary data.</text>
</comment>
<dbReference type="InterPro" id="IPR050109">
    <property type="entry name" value="HTH-type_TetR-like_transc_reg"/>
</dbReference>
<name>A0AB38FCF0_RHOWR</name>
<reference evidence="7 8" key="1">
    <citation type="submission" date="2018-06" db="EMBL/GenBank/DDBJ databases">
        <authorList>
            <consortium name="Pathogen Informatics"/>
            <person name="Doyle S."/>
        </authorList>
    </citation>
    <scope>NUCLEOTIDE SEQUENCE [LARGE SCALE GENOMIC DNA]</scope>
    <source>
        <strain evidence="7 8">NCTC13229</strain>
    </source>
</reference>
<organism evidence="7 8">
    <name type="scientific">Rhodococcus wratislaviensis</name>
    <name type="common">Tsukamurella wratislaviensis</name>
    <dbReference type="NCBI Taxonomy" id="44752"/>
    <lineage>
        <taxon>Bacteria</taxon>
        <taxon>Bacillati</taxon>
        <taxon>Actinomycetota</taxon>
        <taxon>Actinomycetes</taxon>
        <taxon>Mycobacteriales</taxon>
        <taxon>Nocardiaceae</taxon>
        <taxon>Rhodococcus</taxon>
    </lineage>
</organism>
<dbReference type="SUPFAM" id="SSF48498">
    <property type="entry name" value="Tetracyclin repressor-like, C-terminal domain"/>
    <property type="match status" value="1"/>
</dbReference>
<dbReference type="Pfam" id="PF13977">
    <property type="entry name" value="TetR_C_6"/>
    <property type="match status" value="1"/>
</dbReference>
<evidence type="ECO:0000259" key="6">
    <source>
        <dbReference type="PROSITE" id="PS50977"/>
    </source>
</evidence>
<dbReference type="GO" id="GO:0000976">
    <property type="term" value="F:transcription cis-regulatory region binding"/>
    <property type="evidence" value="ECO:0007669"/>
    <property type="project" value="TreeGrafter"/>
</dbReference>
<dbReference type="GO" id="GO:0003700">
    <property type="term" value="F:DNA-binding transcription factor activity"/>
    <property type="evidence" value="ECO:0007669"/>
    <property type="project" value="TreeGrafter"/>
</dbReference>
<evidence type="ECO:0000256" key="5">
    <source>
        <dbReference type="PROSITE-ProRule" id="PRU00335"/>
    </source>
</evidence>
<dbReference type="InterPro" id="IPR036271">
    <property type="entry name" value="Tet_transcr_reg_TetR-rel_C_sf"/>
</dbReference>
<dbReference type="EMBL" id="UAUI01000009">
    <property type="protein sequence ID" value="SPZ39093.1"/>
    <property type="molecule type" value="Genomic_DNA"/>
</dbReference>
<dbReference type="SUPFAM" id="SSF46689">
    <property type="entry name" value="Homeodomain-like"/>
    <property type="match status" value="1"/>
</dbReference>
<dbReference type="InterPro" id="IPR001647">
    <property type="entry name" value="HTH_TetR"/>
</dbReference>
<evidence type="ECO:0000313" key="8">
    <source>
        <dbReference type="Proteomes" id="UP000251211"/>
    </source>
</evidence>
<dbReference type="Pfam" id="PF00440">
    <property type="entry name" value="TetR_N"/>
    <property type="match status" value="1"/>
</dbReference>
<dbReference type="InterPro" id="IPR009057">
    <property type="entry name" value="Homeodomain-like_sf"/>
</dbReference>
<dbReference type="PANTHER" id="PTHR30055">
    <property type="entry name" value="HTH-TYPE TRANSCRIPTIONAL REGULATOR RUTR"/>
    <property type="match status" value="1"/>
</dbReference>
<dbReference type="Gene3D" id="1.10.357.10">
    <property type="entry name" value="Tetracycline Repressor, domain 2"/>
    <property type="match status" value="1"/>
</dbReference>
<keyword evidence="3 5" id="KW-0238">DNA-binding</keyword>
<keyword evidence="2" id="KW-0805">Transcription regulation</keyword>
<keyword evidence="1" id="KW-0678">Repressor</keyword>
<dbReference type="InterPro" id="IPR039538">
    <property type="entry name" value="BetI_C"/>
</dbReference>
<feature type="domain" description="HTH tetR-type" evidence="6">
    <location>
        <begin position="16"/>
        <end position="76"/>
    </location>
</feature>
<keyword evidence="4" id="KW-0804">Transcription</keyword>
<evidence type="ECO:0000313" key="7">
    <source>
        <dbReference type="EMBL" id="SPZ39093.1"/>
    </source>
</evidence>
<dbReference type="AlphaFoldDB" id="A0AB38FCF0"/>
<protein>
    <submittedName>
        <fullName evidence="7">TetR family transcriptional regulator</fullName>
    </submittedName>
</protein>
<accession>A0AB38FCF0</accession>
<evidence type="ECO:0000256" key="3">
    <source>
        <dbReference type="ARBA" id="ARBA00023125"/>
    </source>
</evidence>
<evidence type="ECO:0000256" key="1">
    <source>
        <dbReference type="ARBA" id="ARBA00022491"/>
    </source>
</evidence>
<dbReference type="PROSITE" id="PS50977">
    <property type="entry name" value="HTH_TETR_2"/>
    <property type="match status" value="1"/>
</dbReference>
<evidence type="ECO:0000256" key="4">
    <source>
        <dbReference type="ARBA" id="ARBA00023163"/>
    </source>
</evidence>
<dbReference type="PANTHER" id="PTHR30055:SF234">
    <property type="entry name" value="HTH-TYPE TRANSCRIPTIONAL REGULATOR BETI"/>
    <property type="match status" value="1"/>
</dbReference>
<evidence type="ECO:0000256" key="2">
    <source>
        <dbReference type="ARBA" id="ARBA00023015"/>
    </source>
</evidence>
<sequence>MRTSERKIVPKIVDHDERRRALADAVLALIAREGISAVTTRAVAEESGWSTGVLNHYFGSRHELLLAALRRAGDIQGDLYRAILDEESAGPLEKLRNITATILPLDERRLAMTRVFLFFYAEGAAEETARGEIAAFLARWRGVVREAVTAAQREGTVSADLDADDVTVALVALTDGLALQAILDPVVMESISEGDAAARCVDAAVRRTTEEAGAVGR</sequence>